<evidence type="ECO:0000313" key="2">
    <source>
        <dbReference type="Proteomes" id="UP000052258"/>
    </source>
</evidence>
<dbReference type="Gene3D" id="1.10.287.1080">
    <property type="entry name" value="MazG-like"/>
    <property type="match status" value="1"/>
</dbReference>
<proteinExistence type="predicted"/>
<keyword evidence="2" id="KW-1185">Reference proteome</keyword>
<dbReference type="PANTHER" id="PTHR46523:SF1">
    <property type="entry name" value="DCTP PYROPHOSPHATASE 1"/>
    <property type="match status" value="1"/>
</dbReference>
<accession>A0A0J8J5I2</accession>
<dbReference type="GO" id="GO:0047429">
    <property type="term" value="F:nucleoside triphosphate diphosphatase activity"/>
    <property type="evidence" value="ECO:0007669"/>
    <property type="project" value="InterPro"/>
</dbReference>
<dbReference type="PATRIC" id="fig|1430899.3.peg.1524"/>
<dbReference type="EMBL" id="AZHO01000017">
    <property type="protein sequence ID" value="KMT59551.1"/>
    <property type="molecule type" value="Genomic_DNA"/>
</dbReference>
<reference evidence="1 2" key="1">
    <citation type="journal article" date="2015" name="Genome Biol. Evol.">
        <title>Comparative Genomics of Listeria Sensu Lato: Genus-Wide Differences in Evolutionary Dynamics and the Progressive Gain of Complex, Potentially Pathogenicity-Related Traits through Lateral Gene Transfer.</title>
        <authorList>
            <person name="Chiara M."/>
            <person name="Caruso M."/>
            <person name="D'Erchia A.M."/>
            <person name="Manzari C."/>
            <person name="Fraccalvieri R."/>
            <person name="Goffredo E."/>
            <person name="Latorre L."/>
            <person name="Miccolupo A."/>
            <person name="Padalino I."/>
            <person name="Santagada G."/>
            <person name="Chiocco D."/>
            <person name="Pesole G."/>
            <person name="Horner D.S."/>
            <person name="Parisi A."/>
        </authorList>
    </citation>
    <scope>NUCLEOTIDE SEQUENCE [LARGE SCALE GENOMIC DNA]</scope>
    <source>
        <strain evidence="1 2">1991</strain>
    </source>
</reference>
<dbReference type="InterPro" id="IPR052555">
    <property type="entry name" value="dCTP_Pyrophosphatase"/>
</dbReference>
<dbReference type="Proteomes" id="UP000052258">
    <property type="component" value="Unassembled WGS sequence"/>
</dbReference>
<organism evidence="1 2">
    <name type="scientific">Listeria fleischmannii 1991</name>
    <dbReference type="NCBI Taxonomy" id="1430899"/>
    <lineage>
        <taxon>Bacteria</taxon>
        <taxon>Bacillati</taxon>
        <taxon>Bacillota</taxon>
        <taxon>Bacilli</taxon>
        <taxon>Bacillales</taxon>
        <taxon>Listeriaceae</taxon>
        <taxon>Listeria</taxon>
    </lineage>
</organism>
<gene>
    <name evidence="1" type="ORF">X560_1325</name>
</gene>
<dbReference type="PIRSF" id="PIRSF029826">
    <property type="entry name" value="UCP029826_pph"/>
    <property type="match status" value="1"/>
</dbReference>
<dbReference type="OrthoDB" id="9791898at2"/>
<evidence type="ECO:0000313" key="1">
    <source>
        <dbReference type="EMBL" id="KMT59551.1"/>
    </source>
</evidence>
<dbReference type="SUPFAM" id="SSF101386">
    <property type="entry name" value="all-alpha NTP pyrophosphatases"/>
    <property type="match status" value="1"/>
</dbReference>
<sequence length="95" mass="11100">MKELQEDIALFLKEKNWADQYIYKKDLAISISLEAAELLECFQWKSTEEAVSENREAILEEVADVMIYALQLIDSLGEDATEVISKKLEKNRRRF</sequence>
<name>A0A0J8J5I2_9LIST</name>
<evidence type="ECO:0008006" key="3">
    <source>
        <dbReference type="Google" id="ProtNLM"/>
    </source>
</evidence>
<dbReference type="GO" id="GO:0009143">
    <property type="term" value="P:nucleoside triphosphate catabolic process"/>
    <property type="evidence" value="ECO:0007669"/>
    <property type="project" value="InterPro"/>
</dbReference>
<dbReference type="Pfam" id="PF12643">
    <property type="entry name" value="MazG-like"/>
    <property type="match status" value="1"/>
</dbReference>
<dbReference type="PANTHER" id="PTHR46523">
    <property type="entry name" value="DCTP PYROPHOSPHATASE 1"/>
    <property type="match status" value="1"/>
</dbReference>
<protein>
    <recommendedName>
        <fullName evidence="3">Nucleotide pyrophosphohydrolase</fullName>
    </recommendedName>
</protein>
<dbReference type="RefSeq" id="WP_059140041.1">
    <property type="nucleotide sequence ID" value="NZ_KQ130615.1"/>
</dbReference>
<dbReference type="AlphaFoldDB" id="A0A0J8J5I2"/>
<comment type="caution">
    <text evidence="1">The sequence shown here is derived from an EMBL/GenBank/DDBJ whole genome shotgun (WGS) entry which is preliminary data.</text>
</comment>
<dbReference type="InterPro" id="IPR025984">
    <property type="entry name" value="DCTPP"/>
</dbReference>